<evidence type="ECO:0000256" key="7">
    <source>
        <dbReference type="PROSITE-ProRule" id="PRU00423"/>
    </source>
</evidence>
<dbReference type="InterPro" id="IPR013012">
    <property type="entry name" value="PTS_EIIB_3"/>
</dbReference>
<dbReference type="GO" id="GO:0009401">
    <property type="term" value="P:phosphoenolpyruvate-dependent sugar phosphotransferase system"/>
    <property type="evidence" value="ECO:0007669"/>
    <property type="project" value="UniProtKB-KW"/>
</dbReference>
<dbReference type="InterPro" id="IPR036095">
    <property type="entry name" value="PTS_EIIB-like_sf"/>
</dbReference>
<evidence type="ECO:0000256" key="3">
    <source>
        <dbReference type="ARBA" id="ARBA00022597"/>
    </source>
</evidence>
<feature type="domain" description="PTS EIIB type-3" evidence="8">
    <location>
        <begin position="1"/>
        <end position="102"/>
    </location>
</feature>
<dbReference type="InterPro" id="IPR051819">
    <property type="entry name" value="PTS_sugar-specific_EIIB"/>
</dbReference>
<dbReference type="CDD" id="cd05564">
    <property type="entry name" value="PTS_IIB_chitobiose_lichenan"/>
    <property type="match status" value="1"/>
</dbReference>
<organism evidence="9 10">
    <name type="scientific">Metabacillus indicus</name>
    <name type="common">Bacillus indicus</name>
    <dbReference type="NCBI Taxonomy" id="246786"/>
    <lineage>
        <taxon>Bacteria</taxon>
        <taxon>Bacillati</taxon>
        <taxon>Bacillota</taxon>
        <taxon>Bacilli</taxon>
        <taxon>Bacillales</taxon>
        <taxon>Bacillaceae</taxon>
        <taxon>Metabacillus</taxon>
    </lineage>
</organism>
<feature type="modified residue" description="Phosphocysteine; by EIIA" evidence="7">
    <location>
        <position position="8"/>
    </location>
</feature>
<keyword evidence="5" id="KW-0598">Phosphotransferase system</keyword>
<accession>A0A084GQG9</accession>
<dbReference type="AlphaFoldDB" id="A0A084GQG9"/>
<reference evidence="9 10" key="1">
    <citation type="journal article" date="2005" name="Int. J. Syst. Evol. Microbiol.">
        <title>Bacillus cibi sp. nov., isolated from jeotgal, a traditional Korean fermented seafood.</title>
        <authorList>
            <person name="Yoon J.H."/>
            <person name="Lee C.H."/>
            <person name="Oh T.K."/>
        </authorList>
    </citation>
    <scope>NUCLEOTIDE SEQUENCE [LARGE SCALE GENOMIC DNA]</scope>
    <source>
        <strain evidence="9 10">DSM 16189</strain>
    </source>
</reference>
<keyword evidence="6" id="KW-0418">Kinase</keyword>
<dbReference type="OrthoDB" id="9808134at2"/>
<evidence type="ECO:0000256" key="1">
    <source>
        <dbReference type="ARBA" id="ARBA00022448"/>
    </source>
</evidence>
<dbReference type="GO" id="GO:0008982">
    <property type="term" value="F:protein-N(PI)-phosphohistidine-sugar phosphotransferase activity"/>
    <property type="evidence" value="ECO:0007669"/>
    <property type="project" value="InterPro"/>
</dbReference>
<name>A0A084GQG9_METID</name>
<keyword evidence="2" id="KW-0597">Phosphoprotein</keyword>
<dbReference type="Proteomes" id="UP000028549">
    <property type="component" value="Unassembled WGS sequence"/>
</dbReference>
<dbReference type="STRING" id="246786.GS18_0215065"/>
<dbReference type="SUPFAM" id="SSF52794">
    <property type="entry name" value="PTS system IIB component-like"/>
    <property type="match status" value="1"/>
</dbReference>
<evidence type="ECO:0000256" key="2">
    <source>
        <dbReference type="ARBA" id="ARBA00022553"/>
    </source>
</evidence>
<keyword evidence="1" id="KW-0813">Transport</keyword>
<keyword evidence="10" id="KW-1185">Reference proteome</keyword>
<evidence type="ECO:0000259" key="8">
    <source>
        <dbReference type="PROSITE" id="PS51100"/>
    </source>
</evidence>
<keyword evidence="4" id="KW-0808">Transferase</keyword>
<proteinExistence type="predicted"/>
<evidence type="ECO:0000313" key="9">
    <source>
        <dbReference type="EMBL" id="KEZ49581.1"/>
    </source>
</evidence>
<keyword evidence="3" id="KW-0762">Sugar transport</keyword>
<dbReference type="EMBL" id="JNVC02000010">
    <property type="protein sequence ID" value="KEZ49581.1"/>
    <property type="molecule type" value="Genomic_DNA"/>
</dbReference>
<evidence type="ECO:0000256" key="5">
    <source>
        <dbReference type="ARBA" id="ARBA00022683"/>
    </source>
</evidence>
<dbReference type="Pfam" id="PF02302">
    <property type="entry name" value="PTS_IIB"/>
    <property type="match status" value="1"/>
</dbReference>
<comment type="caution">
    <text evidence="9">The sequence shown here is derived from an EMBL/GenBank/DDBJ whole genome shotgun (WGS) entry which is preliminary data.</text>
</comment>
<dbReference type="RefSeq" id="WP_029566272.1">
    <property type="nucleotide sequence ID" value="NZ_JNVC02000010.1"/>
</dbReference>
<dbReference type="Gene3D" id="3.40.50.2300">
    <property type="match status" value="1"/>
</dbReference>
<dbReference type="PROSITE" id="PS51100">
    <property type="entry name" value="PTS_EIIB_TYPE_3"/>
    <property type="match status" value="1"/>
</dbReference>
<dbReference type="GO" id="GO:0016301">
    <property type="term" value="F:kinase activity"/>
    <property type="evidence" value="ECO:0007669"/>
    <property type="project" value="UniProtKB-KW"/>
</dbReference>
<protein>
    <submittedName>
        <fullName evidence="9">Cytochrome C biogenesis protein CcmE</fullName>
    </submittedName>
</protein>
<dbReference type="InterPro" id="IPR003501">
    <property type="entry name" value="PTS_EIIB_2/3"/>
</dbReference>
<dbReference type="PANTHER" id="PTHR34581">
    <property type="entry name" value="PTS SYSTEM N,N'-DIACETYLCHITOBIOSE-SPECIFIC EIIB COMPONENT"/>
    <property type="match status" value="1"/>
</dbReference>
<evidence type="ECO:0000313" key="10">
    <source>
        <dbReference type="Proteomes" id="UP000028549"/>
    </source>
</evidence>
<evidence type="ECO:0000256" key="6">
    <source>
        <dbReference type="ARBA" id="ARBA00022777"/>
    </source>
</evidence>
<gene>
    <name evidence="9" type="ORF">GS18_0215065</name>
</gene>
<dbReference type="PANTHER" id="PTHR34581:SF2">
    <property type="entry name" value="PTS SYSTEM N,N'-DIACETYLCHITOBIOSE-SPECIFIC EIIB COMPONENT"/>
    <property type="match status" value="1"/>
</dbReference>
<evidence type="ECO:0000256" key="4">
    <source>
        <dbReference type="ARBA" id="ARBA00022679"/>
    </source>
</evidence>
<sequence length="102" mass="10990">MVKIGLFCAAGMSTSMLVEKMKAVASERGVEAQIAAYPESEMEKYADEIDIALLGPQVKYLLNKGKSICEPKGVAIDVVNTVDYGMMNGAKVFDQALKLANK</sequence>